<protein>
    <submittedName>
        <fullName evidence="4">S-layer homology domain-containing protein</fullName>
    </submittedName>
</protein>
<dbReference type="EMBL" id="CP058561">
    <property type="protein sequence ID" value="QUH29802.1"/>
    <property type="molecule type" value="Genomic_DNA"/>
</dbReference>
<feature type="signal peptide" evidence="2">
    <location>
        <begin position="1"/>
        <end position="24"/>
    </location>
</feature>
<dbReference type="Pfam" id="PF00395">
    <property type="entry name" value="SLH"/>
    <property type="match status" value="1"/>
</dbReference>
<dbReference type="InterPro" id="IPR001119">
    <property type="entry name" value="SLH_dom"/>
</dbReference>
<proteinExistence type="predicted"/>
<gene>
    <name evidence="4" type="ORF">HYG85_13145</name>
</gene>
<name>A0A8J8MBE8_9FIRM</name>
<evidence type="ECO:0000259" key="3">
    <source>
        <dbReference type="PROSITE" id="PS51272"/>
    </source>
</evidence>
<sequence length="593" mass="66228">MFKKSFKIILLMIVVMALSITSFAGGWDVSSASSWAQPEIEEAYAYDLMPYKLMSSNLKNKITRAEFASLVVKMYETITSKIVEPASLDTFTDTDDADVLKANTLGIMLGSNKQAKPDDLVTRQQMAVMYYRTLSKVYDFFGEEMENTDGVLTINDKKSIAGWAVEAVDYINENNIMKGSNGNFNPADNAPIEQAVIVVKRIYVEEKDLAEGTRNIDLSKGYTYKLDAYGENFTVTYNANGKTETIKPGDNSVLGIYGNDAENSKIYYKVVDKDVNEETGANSYSYDVATNESTCLDDYFGYEVSTIALIDRGTYKNNILVYPYEDTVNVYTDKLELVCTLEGMVTSENANTMIDNKLNPPTAFMEFENRLLYGSNKGDATSTSYFNLYGGKESKTIQQQMLGLNPCSTMQDIETGNGPMLLACDSKGDNYKLDVSMRSIDCRFQVKTTNTHDEAANAGIVLGVYKPGTGNDQYHGYYIGIAPKRKEVYIGRCNYDWNRLLTANIPDYIDPYDCRVHVTLKTSYMFGSSSYNLTVTLEGEMEDAVVIDNKYLGSTSGSHTSYGAKYIPGFSGAFGIRSYKSDVEFPYFEITRR</sequence>
<dbReference type="KEGG" id="vgu:HYG85_13145"/>
<dbReference type="Proteomes" id="UP000677305">
    <property type="component" value="Chromosome"/>
</dbReference>
<evidence type="ECO:0000256" key="2">
    <source>
        <dbReference type="SAM" id="SignalP"/>
    </source>
</evidence>
<organism evidence="4 5">
    <name type="scientific">Vallitalea guaymasensis</name>
    <dbReference type="NCBI Taxonomy" id="1185412"/>
    <lineage>
        <taxon>Bacteria</taxon>
        <taxon>Bacillati</taxon>
        <taxon>Bacillota</taxon>
        <taxon>Clostridia</taxon>
        <taxon>Lachnospirales</taxon>
        <taxon>Vallitaleaceae</taxon>
        <taxon>Vallitalea</taxon>
    </lineage>
</organism>
<dbReference type="RefSeq" id="WP_212690056.1">
    <property type="nucleotide sequence ID" value="NZ_CP058561.1"/>
</dbReference>
<feature type="domain" description="SLH" evidence="3">
    <location>
        <begin position="151"/>
        <end position="213"/>
    </location>
</feature>
<keyword evidence="5" id="KW-1185">Reference proteome</keyword>
<dbReference type="AlphaFoldDB" id="A0A8J8MBE8"/>
<feature type="chain" id="PRO_5039400333" evidence="2">
    <location>
        <begin position="25"/>
        <end position="593"/>
    </location>
</feature>
<feature type="domain" description="SLH" evidence="3">
    <location>
        <begin position="23"/>
        <end position="85"/>
    </location>
</feature>
<accession>A0A8J8MBE8</accession>
<keyword evidence="2" id="KW-0732">Signal</keyword>
<evidence type="ECO:0000256" key="1">
    <source>
        <dbReference type="ARBA" id="ARBA00022737"/>
    </source>
</evidence>
<evidence type="ECO:0000313" key="4">
    <source>
        <dbReference type="EMBL" id="QUH29802.1"/>
    </source>
</evidence>
<keyword evidence="1" id="KW-0677">Repeat</keyword>
<dbReference type="PROSITE" id="PS51272">
    <property type="entry name" value="SLH"/>
    <property type="match status" value="2"/>
</dbReference>
<evidence type="ECO:0000313" key="5">
    <source>
        <dbReference type="Proteomes" id="UP000677305"/>
    </source>
</evidence>
<reference evidence="4 5" key="1">
    <citation type="submission" date="2020-07" db="EMBL/GenBank/DDBJ databases">
        <title>Vallitalea guaymasensis genome.</title>
        <authorList>
            <person name="Postec A."/>
        </authorList>
    </citation>
    <scope>NUCLEOTIDE SEQUENCE [LARGE SCALE GENOMIC DNA]</scope>
    <source>
        <strain evidence="4 5">Ra1766G1</strain>
    </source>
</reference>